<dbReference type="Proteomes" id="UP001652663">
    <property type="component" value="Chromosome 4"/>
</dbReference>
<dbReference type="PANTHER" id="PTHR23057">
    <property type="entry name" value="JUXTAPOSED WITH ANOTHER ZINC FINGER PROTEIN 1"/>
    <property type="match status" value="1"/>
</dbReference>
<evidence type="ECO:0000256" key="3">
    <source>
        <dbReference type="ARBA" id="ARBA00022771"/>
    </source>
</evidence>
<keyword evidence="4" id="KW-0862">Zinc</keyword>
<evidence type="ECO:0000313" key="7">
    <source>
        <dbReference type="RefSeq" id="XP_070643379.1"/>
    </source>
</evidence>
<keyword evidence="2" id="KW-0677">Repeat</keyword>
<keyword evidence="6" id="KW-1185">Reference proteome</keyword>
<feature type="region of interest" description="Disordered" evidence="5">
    <location>
        <begin position="96"/>
        <end position="160"/>
    </location>
</feature>
<proteinExistence type="predicted"/>
<dbReference type="GeneID" id="109557491"/>
<reference evidence="7" key="1">
    <citation type="submission" date="2025-08" db="UniProtKB">
        <authorList>
            <consortium name="RefSeq"/>
        </authorList>
    </citation>
    <scope>IDENTIFICATION</scope>
    <source>
        <tissue evidence="7">Blood</tissue>
    </source>
</reference>
<feature type="compositionally biased region" description="Low complexity" evidence="5">
    <location>
        <begin position="10"/>
        <end position="20"/>
    </location>
</feature>
<feature type="compositionally biased region" description="Acidic residues" evidence="5">
    <location>
        <begin position="140"/>
        <end position="157"/>
    </location>
</feature>
<accession>A0ABM4S6G0</accession>
<gene>
    <name evidence="7" type="primary">JAZF1</name>
</gene>
<keyword evidence="1" id="KW-0479">Metal-binding</keyword>
<keyword evidence="3" id="KW-0863">Zinc-finger</keyword>
<organism evidence="6 7">
    <name type="scientific">Bos indicus</name>
    <name type="common">Zebu</name>
    <dbReference type="NCBI Taxonomy" id="9915"/>
    <lineage>
        <taxon>Eukaryota</taxon>
        <taxon>Metazoa</taxon>
        <taxon>Chordata</taxon>
        <taxon>Craniata</taxon>
        <taxon>Vertebrata</taxon>
        <taxon>Euteleostomi</taxon>
        <taxon>Mammalia</taxon>
        <taxon>Eutheria</taxon>
        <taxon>Laurasiatheria</taxon>
        <taxon>Artiodactyla</taxon>
        <taxon>Ruminantia</taxon>
        <taxon>Pecora</taxon>
        <taxon>Bovidae</taxon>
        <taxon>Bovinae</taxon>
        <taxon>Bos</taxon>
    </lineage>
</organism>
<feature type="compositionally biased region" description="Polar residues" evidence="5">
    <location>
        <begin position="96"/>
        <end position="117"/>
    </location>
</feature>
<feature type="compositionally biased region" description="Low complexity" evidence="5">
    <location>
        <begin position="127"/>
        <end position="139"/>
    </location>
</feature>
<feature type="region of interest" description="Disordered" evidence="5">
    <location>
        <begin position="1"/>
        <end position="24"/>
    </location>
</feature>
<evidence type="ECO:0000313" key="6">
    <source>
        <dbReference type="Proteomes" id="UP001652663"/>
    </source>
</evidence>
<evidence type="ECO:0000256" key="4">
    <source>
        <dbReference type="ARBA" id="ARBA00022833"/>
    </source>
</evidence>
<dbReference type="RefSeq" id="XP_070643379.1">
    <property type="nucleotide sequence ID" value="XM_070787278.1"/>
</dbReference>
<sequence>MGEKLEQKVGSTSEETGTCTTDRRTHMSFGFGSGMNLFFLSPKKLKSDTDPRVLEKQELQQPTYVALSYINRFMTDAARREQESLKKKIQPKLSLTLSSSVSRGNVSTPPRHSSGSLTPPVTPPITPSSSFRSSTPTGSEYDEEEVDYEESDSDESWTTESAISSEAILSSMCMNGGEEKPFACPVPGCKKRYKNEACSNRFAQILVEHLLCARHCA</sequence>
<dbReference type="PANTHER" id="PTHR23057:SF0">
    <property type="entry name" value="JUXTAPOSED WITH ANOTHER ZINC FINGER PROTEIN 1"/>
    <property type="match status" value="1"/>
</dbReference>
<evidence type="ECO:0000256" key="5">
    <source>
        <dbReference type="SAM" id="MobiDB-lite"/>
    </source>
</evidence>
<evidence type="ECO:0000256" key="1">
    <source>
        <dbReference type="ARBA" id="ARBA00022723"/>
    </source>
</evidence>
<protein>
    <submittedName>
        <fullName evidence="7">Juxtaposed with another zinc finger protein 1 isoform X3</fullName>
    </submittedName>
</protein>
<dbReference type="InterPro" id="IPR051580">
    <property type="entry name" value="ZnF-Chromatin_assoc"/>
</dbReference>
<evidence type="ECO:0000256" key="2">
    <source>
        <dbReference type="ARBA" id="ARBA00022737"/>
    </source>
</evidence>
<name>A0ABM4S6G0_BOSIN</name>